<feature type="domain" description="DUF3427" evidence="1">
    <location>
        <begin position="263"/>
        <end position="410"/>
    </location>
</feature>
<proteinExistence type="predicted"/>
<dbReference type="Proteomes" id="UP001235966">
    <property type="component" value="Unassembled WGS sequence"/>
</dbReference>
<sequence length="419" mass="46973">MIDFVGAYANNYLIPIALFGDNSRNKDSLREKLRTAHVSGSVATLSSISFDEIAKEQIFAALAAVKLDSMRELKADIRTLLNRLGRLPRLFDFLAGTSNPVLMAGKEGNYWALLKKMKFVEVGPTAQEEAILTFLSKELLPGKRPQELLVLRELLRADERVTIDTLTDAVSRFTALNWDDARASIAGSSVPRVLSLEFYTSVQQKTYGNEPVAILDDAGAQLGATFRELYHGSHAFRAHVDDLIETGLYLAKHVETGVGKPVVGKMYSRKDVCRLLGFFSNQEGVVNGYKTDPYSKTCPIFVTYHKDSEISASTRYGDEFISPELFHWFTRSRRTLQSKEIREVLSGEFELHLFVKKDDAEGKEFTYLGRVAPHNPVETTMPGDNDVPLPVVTIDMKLETPVEEHLYEYLNLYTGASKN</sequence>
<feature type="domain" description="DUF8090" evidence="2">
    <location>
        <begin position="73"/>
        <end position="254"/>
    </location>
</feature>
<evidence type="ECO:0000259" key="1">
    <source>
        <dbReference type="Pfam" id="PF11907"/>
    </source>
</evidence>
<dbReference type="RefSeq" id="WP_278058712.1">
    <property type="nucleotide sequence ID" value="NZ_CP121247.1"/>
</dbReference>
<name>A0ABT9NBH8_9ACTO</name>
<keyword evidence="4" id="KW-1185">Reference proteome</keyword>
<dbReference type="InterPro" id="IPR058403">
    <property type="entry name" value="DUF8090"/>
</dbReference>
<organism evidence="3 4">
    <name type="scientific">Arcanobacterium wilhelmae</name>
    <dbReference type="NCBI Taxonomy" id="1803177"/>
    <lineage>
        <taxon>Bacteria</taxon>
        <taxon>Bacillati</taxon>
        <taxon>Actinomycetota</taxon>
        <taxon>Actinomycetes</taxon>
        <taxon>Actinomycetales</taxon>
        <taxon>Actinomycetaceae</taxon>
        <taxon>Arcanobacterium</taxon>
    </lineage>
</organism>
<dbReference type="InterPro" id="IPR021835">
    <property type="entry name" value="DUF3427"/>
</dbReference>
<evidence type="ECO:0000313" key="3">
    <source>
        <dbReference type="EMBL" id="MDP9801058.1"/>
    </source>
</evidence>
<evidence type="ECO:0008006" key="5">
    <source>
        <dbReference type="Google" id="ProtNLM"/>
    </source>
</evidence>
<accession>A0ABT9NBH8</accession>
<comment type="caution">
    <text evidence="3">The sequence shown here is derived from an EMBL/GenBank/DDBJ whole genome shotgun (WGS) entry which is preliminary data.</text>
</comment>
<reference evidence="3 4" key="1">
    <citation type="submission" date="2023-07" db="EMBL/GenBank/DDBJ databases">
        <title>Sequencing the genomes of 1000 actinobacteria strains.</title>
        <authorList>
            <person name="Klenk H.-P."/>
        </authorList>
    </citation>
    <scope>NUCLEOTIDE SEQUENCE [LARGE SCALE GENOMIC DNA]</scope>
    <source>
        <strain evidence="3 4">DSM 102162</strain>
    </source>
</reference>
<dbReference type="Pfam" id="PF11907">
    <property type="entry name" value="DUF3427"/>
    <property type="match status" value="1"/>
</dbReference>
<dbReference type="Pfam" id="PF26350">
    <property type="entry name" value="DUF8090"/>
    <property type="match status" value="1"/>
</dbReference>
<evidence type="ECO:0000259" key="2">
    <source>
        <dbReference type="Pfam" id="PF26350"/>
    </source>
</evidence>
<protein>
    <recommendedName>
        <fullName evidence="5">DUF3427 domain-containing protein</fullName>
    </recommendedName>
</protein>
<gene>
    <name evidence="3" type="ORF">J2S49_001134</name>
</gene>
<dbReference type="EMBL" id="JAUSQW010000001">
    <property type="protein sequence ID" value="MDP9801058.1"/>
    <property type="molecule type" value="Genomic_DNA"/>
</dbReference>
<evidence type="ECO:0000313" key="4">
    <source>
        <dbReference type="Proteomes" id="UP001235966"/>
    </source>
</evidence>